<feature type="transmembrane region" description="Helical" evidence="7">
    <location>
        <begin position="114"/>
        <end position="134"/>
    </location>
</feature>
<keyword evidence="9" id="KW-1185">Reference proteome</keyword>
<keyword evidence="4 7" id="KW-1133">Transmembrane helix</keyword>
<feature type="transmembrane region" description="Helical" evidence="7">
    <location>
        <begin position="59"/>
        <end position="78"/>
    </location>
</feature>
<feature type="transmembrane region" description="Helical" evidence="7">
    <location>
        <begin position="246"/>
        <end position="271"/>
    </location>
</feature>
<evidence type="ECO:0000256" key="2">
    <source>
        <dbReference type="ARBA" id="ARBA00022475"/>
    </source>
</evidence>
<dbReference type="Gene3D" id="1.20.1740.10">
    <property type="entry name" value="Amino acid/polyamine transporter I"/>
    <property type="match status" value="1"/>
</dbReference>
<evidence type="ECO:0000256" key="7">
    <source>
        <dbReference type="SAM" id="Phobius"/>
    </source>
</evidence>
<dbReference type="PANTHER" id="PTHR42770:SF7">
    <property type="entry name" value="MEMBRANE PROTEIN"/>
    <property type="match status" value="1"/>
</dbReference>
<feature type="transmembrane region" description="Helical" evidence="7">
    <location>
        <begin position="434"/>
        <end position="455"/>
    </location>
</feature>
<feature type="transmembrane region" description="Helical" evidence="7">
    <location>
        <begin position="374"/>
        <end position="399"/>
    </location>
</feature>
<evidence type="ECO:0000256" key="1">
    <source>
        <dbReference type="ARBA" id="ARBA00004651"/>
    </source>
</evidence>
<sequence length="471" mass="47476">MTSTESVTAQTAATPDDAHLEGGHLSQTALVSLSLSTFMPALGMALLPMLMVSAAGPSAVFSTVLTAVLMSCVGVAVITFARRYVAAGSIYSYVGEVFGPWARLLSAGALLTGYAIQIAAISSCVGLFVGSFFASHGVTGTAGLLVQAGSAVAAIVIATVVAYRGADTSVRAAVGLALVSIPLVALIVGASALHTHLNLGGQFHLASGQVSGILLGVATGAAWLIGFESCTAMATETKDPHRAVPLAVMAGPIVLGVLYVVCTIAEVPGLIATQDRLAAGESAPAALAINAGLGATIASATDVVLAVAAFAGLIGMINYASRCTMAIADDALLPATFTKIHERYHSPSRAIVIMAALGAALILTLTLATGSLIVAYTLLATLMTLVWVVPYVLVCLGAIALNRRLGQRKPLVALACVVGILGIGWVAFTVVLSPAAVAIAIAPAIVALGTVFCVVTRRRRRATATPTAVPA</sequence>
<dbReference type="Proteomes" id="UP000550729">
    <property type="component" value="Unassembled WGS sequence"/>
</dbReference>
<dbReference type="RefSeq" id="WP_170193154.1">
    <property type="nucleotide sequence ID" value="NZ_JABBNB010000004.1"/>
</dbReference>
<comment type="subcellular location">
    <subcellularLocation>
        <location evidence="1">Cell membrane</location>
        <topology evidence="1">Multi-pass membrane protein</topology>
    </subcellularLocation>
</comment>
<dbReference type="InterPro" id="IPR002293">
    <property type="entry name" value="AA/rel_permease1"/>
</dbReference>
<dbReference type="InterPro" id="IPR050367">
    <property type="entry name" value="APC_superfamily"/>
</dbReference>
<evidence type="ECO:0000256" key="4">
    <source>
        <dbReference type="ARBA" id="ARBA00022989"/>
    </source>
</evidence>
<keyword evidence="3 7" id="KW-0812">Transmembrane</keyword>
<feature type="region of interest" description="Disordered" evidence="6">
    <location>
        <begin position="1"/>
        <end position="20"/>
    </location>
</feature>
<evidence type="ECO:0000256" key="6">
    <source>
        <dbReference type="SAM" id="MobiDB-lite"/>
    </source>
</evidence>
<reference evidence="8 9" key="1">
    <citation type="submission" date="2020-04" db="EMBL/GenBank/DDBJ databases">
        <title>Gordonia sp. nov. TBRC 11910.</title>
        <authorList>
            <person name="Suriyachadkun C."/>
        </authorList>
    </citation>
    <scope>NUCLEOTIDE SEQUENCE [LARGE SCALE GENOMIC DNA]</scope>
    <source>
        <strain evidence="8 9">TBRC 11910</strain>
    </source>
</reference>
<dbReference type="AlphaFoldDB" id="A0A848KRE6"/>
<evidence type="ECO:0000256" key="5">
    <source>
        <dbReference type="ARBA" id="ARBA00023136"/>
    </source>
</evidence>
<feature type="transmembrane region" description="Helical" evidence="7">
    <location>
        <begin position="170"/>
        <end position="193"/>
    </location>
</feature>
<name>A0A848KRE6_9ACTN</name>
<proteinExistence type="predicted"/>
<dbReference type="Pfam" id="PF13520">
    <property type="entry name" value="AA_permease_2"/>
    <property type="match status" value="1"/>
</dbReference>
<evidence type="ECO:0000256" key="3">
    <source>
        <dbReference type="ARBA" id="ARBA00022692"/>
    </source>
</evidence>
<dbReference type="PANTHER" id="PTHR42770">
    <property type="entry name" value="AMINO ACID TRANSPORTER-RELATED"/>
    <property type="match status" value="1"/>
</dbReference>
<protein>
    <submittedName>
        <fullName evidence="8">APC family permease</fullName>
    </submittedName>
</protein>
<keyword evidence="2" id="KW-1003">Cell membrane</keyword>
<evidence type="ECO:0000313" key="9">
    <source>
        <dbReference type="Proteomes" id="UP000550729"/>
    </source>
</evidence>
<keyword evidence="5 7" id="KW-0472">Membrane</keyword>
<feature type="transmembrane region" description="Helical" evidence="7">
    <location>
        <begin position="411"/>
        <end position="428"/>
    </location>
</feature>
<accession>A0A848KRE6</accession>
<feature type="transmembrane region" description="Helical" evidence="7">
    <location>
        <begin position="291"/>
        <end position="317"/>
    </location>
</feature>
<feature type="transmembrane region" description="Helical" evidence="7">
    <location>
        <begin position="213"/>
        <end position="234"/>
    </location>
</feature>
<dbReference type="EMBL" id="JABBNB010000004">
    <property type="protein sequence ID" value="NMO00649.1"/>
    <property type="molecule type" value="Genomic_DNA"/>
</dbReference>
<organism evidence="8 9">
    <name type="scientific">Gordonia asplenii</name>
    <dbReference type="NCBI Taxonomy" id="2725283"/>
    <lineage>
        <taxon>Bacteria</taxon>
        <taxon>Bacillati</taxon>
        <taxon>Actinomycetota</taxon>
        <taxon>Actinomycetes</taxon>
        <taxon>Mycobacteriales</taxon>
        <taxon>Gordoniaceae</taxon>
        <taxon>Gordonia</taxon>
    </lineage>
</organism>
<dbReference type="PIRSF" id="PIRSF006060">
    <property type="entry name" value="AA_transporter"/>
    <property type="match status" value="1"/>
</dbReference>
<feature type="transmembrane region" description="Helical" evidence="7">
    <location>
        <begin position="140"/>
        <end position="163"/>
    </location>
</feature>
<evidence type="ECO:0000313" key="8">
    <source>
        <dbReference type="EMBL" id="NMO00649.1"/>
    </source>
</evidence>
<feature type="compositionally biased region" description="Polar residues" evidence="6">
    <location>
        <begin position="1"/>
        <end position="13"/>
    </location>
</feature>
<gene>
    <name evidence="8" type="ORF">HH308_05395</name>
</gene>
<dbReference type="GO" id="GO:0005886">
    <property type="term" value="C:plasma membrane"/>
    <property type="evidence" value="ECO:0007669"/>
    <property type="project" value="UniProtKB-SubCell"/>
</dbReference>
<comment type="caution">
    <text evidence="8">The sequence shown here is derived from an EMBL/GenBank/DDBJ whole genome shotgun (WGS) entry which is preliminary data.</text>
</comment>
<feature type="transmembrane region" description="Helical" evidence="7">
    <location>
        <begin position="29"/>
        <end position="47"/>
    </location>
</feature>
<feature type="transmembrane region" description="Helical" evidence="7">
    <location>
        <begin position="350"/>
        <end position="368"/>
    </location>
</feature>
<dbReference type="GO" id="GO:0022857">
    <property type="term" value="F:transmembrane transporter activity"/>
    <property type="evidence" value="ECO:0007669"/>
    <property type="project" value="InterPro"/>
</dbReference>